<evidence type="ECO:0008006" key="3">
    <source>
        <dbReference type="Google" id="ProtNLM"/>
    </source>
</evidence>
<dbReference type="CDD" id="cd00085">
    <property type="entry name" value="HNHc"/>
    <property type="match status" value="1"/>
</dbReference>
<dbReference type="Proteomes" id="UP000198381">
    <property type="component" value="Unassembled WGS sequence"/>
</dbReference>
<gene>
    <name evidence="1" type="ORF">B0A81_18605</name>
</gene>
<dbReference type="InterPro" id="IPR003615">
    <property type="entry name" value="HNH_nuc"/>
</dbReference>
<evidence type="ECO:0000313" key="1">
    <source>
        <dbReference type="EMBL" id="OXB03343.1"/>
    </source>
</evidence>
<accession>A0ABX4CPT4</accession>
<reference evidence="1 2" key="1">
    <citation type="submission" date="2016-11" db="EMBL/GenBank/DDBJ databases">
        <title>Whole genomes of Flavobacteriaceae.</title>
        <authorList>
            <person name="Stine C."/>
            <person name="Li C."/>
            <person name="Tadesse D."/>
        </authorList>
    </citation>
    <scope>NUCLEOTIDE SEQUENCE [LARGE SCALE GENOMIC DNA]</scope>
    <source>
        <strain evidence="1 2">CCUG 60112</strain>
    </source>
</reference>
<proteinExistence type="predicted"/>
<organism evidence="1 2">
    <name type="scientific">Flavobacterium plurextorum</name>
    <dbReference type="NCBI Taxonomy" id="1114867"/>
    <lineage>
        <taxon>Bacteria</taxon>
        <taxon>Pseudomonadati</taxon>
        <taxon>Bacteroidota</taxon>
        <taxon>Flavobacteriia</taxon>
        <taxon>Flavobacteriales</taxon>
        <taxon>Flavobacteriaceae</taxon>
        <taxon>Flavobacterium</taxon>
    </lineage>
</organism>
<comment type="caution">
    <text evidence="1">The sequence shown here is derived from an EMBL/GenBank/DDBJ whole genome shotgun (WGS) entry which is preliminary data.</text>
</comment>
<evidence type="ECO:0000313" key="2">
    <source>
        <dbReference type="Proteomes" id="UP000198381"/>
    </source>
</evidence>
<protein>
    <recommendedName>
        <fullName evidence="3">HNH endonuclease</fullName>
    </recommendedName>
</protein>
<dbReference type="EMBL" id="MUHD01000036">
    <property type="protein sequence ID" value="OXB03343.1"/>
    <property type="molecule type" value="Genomic_DNA"/>
</dbReference>
<keyword evidence="2" id="KW-1185">Reference proteome</keyword>
<name>A0ABX4CPT4_9FLAO</name>
<dbReference type="Gene3D" id="1.10.30.50">
    <property type="match status" value="1"/>
</dbReference>
<sequence length="383" mass="43937">MSTTTFDNLTRSAIWAANKNLCFYCRQSLEWADLEIGHIIPESLEVKVKEFEMVKNDLGLDKDFDLNGLYNLVPTHSKCNLRKSNDLFPKSANLYYLALAAKSEAKVKKEIEKLTKKKNRGIILSKLQAALSVNIVNTEELKNILREAETKNWEIREIKLPAGIEFIDEIYDVFYLNTDFSILLDKKLMIYNDNEYLELSNDADDKIRVSTLNEWKDASVKGFYPLTTYAIKMSHSFTFFEELIEAVKKAKMPKVSFISDPWININMLDYLSPNILFDMEGRLKEYVLEGVSIGELVRRGIVKGDSSPGIFEFSLEFEGFETSLSEQFRADFNDDGIEDIFVRGWTRSIQGTMGFGFTQILTRPSKKHLIDIVQAIDETPGKV</sequence>
<dbReference type="RefSeq" id="WP_089059396.1">
    <property type="nucleotide sequence ID" value="NZ_MUHD01000036.1"/>
</dbReference>